<evidence type="ECO:0000313" key="2">
    <source>
        <dbReference type="EMBL" id="PCH39289.1"/>
    </source>
</evidence>
<evidence type="ECO:0000256" key="1">
    <source>
        <dbReference type="SAM" id="MobiDB-lite"/>
    </source>
</evidence>
<proteinExistence type="predicted"/>
<name>A0A2H3JKF9_WOLCO</name>
<dbReference type="AlphaFoldDB" id="A0A2H3JKF9"/>
<protein>
    <submittedName>
        <fullName evidence="2">Uncharacterized protein</fullName>
    </submittedName>
</protein>
<keyword evidence="3" id="KW-1185">Reference proteome</keyword>
<sequence>MGEGGIFAHRTPTKAQRRLTACLLWAKSAETDECLTLNANHLPPITAQIRRRRCHPTRWTVQGRIHERPEWERQWQRQSLAGKEEGCRDSRREGGRAPEIEGMPKGRGGRGYGSSEQAERQWTAARRKQAMHLLYCVQEWTSTRTHAPHLDRTWCTQMKGMDERRGHDDKHSMVGP</sequence>
<gene>
    <name evidence="2" type="ORF">WOLCODRAFT_167876</name>
</gene>
<feature type="region of interest" description="Disordered" evidence="1">
    <location>
        <begin position="76"/>
        <end position="120"/>
    </location>
</feature>
<reference evidence="2 3" key="1">
    <citation type="journal article" date="2012" name="Science">
        <title>The Paleozoic origin of enzymatic lignin decomposition reconstructed from 31 fungal genomes.</title>
        <authorList>
            <person name="Floudas D."/>
            <person name="Binder M."/>
            <person name="Riley R."/>
            <person name="Barry K."/>
            <person name="Blanchette R.A."/>
            <person name="Henrissat B."/>
            <person name="Martinez A.T."/>
            <person name="Otillar R."/>
            <person name="Spatafora J.W."/>
            <person name="Yadav J.S."/>
            <person name="Aerts A."/>
            <person name="Benoit I."/>
            <person name="Boyd A."/>
            <person name="Carlson A."/>
            <person name="Copeland A."/>
            <person name="Coutinho P.M."/>
            <person name="de Vries R.P."/>
            <person name="Ferreira P."/>
            <person name="Findley K."/>
            <person name="Foster B."/>
            <person name="Gaskell J."/>
            <person name="Glotzer D."/>
            <person name="Gorecki P."/>
            <person name="Heitman J."/>
            <person name="Hesse C."/>
            <person name="Hori C."/>
            <person name="Igarashi K."/>
            <person name="Jurgens J.A."/>
            <person name="Kallen N."/>
            <person name="Kersten P."/>
            <person name="Kohler A."/>
            <person name="Kuees U."/>
            <person name="Kumar T.K.A."/>
            <person name="Kuo A."/>
            <person name="LaButti K."/>
            <person name="Larrondo L.F."/>
            <person name="Lindquist E."/>
            <person name="Ling A."/>
            <person name="Lombard V."/>
            <person name="Lucas S."/>
            <person name="Lundell T."/>
            <person name="Martin R."/>
            <person name="McLaughlin D.J."/>
            <person name="Morgenstern I."/>
            <person name="Morin E."/>
            <person name="Murat C."/>
            <person name="Nagy L.G."/>
            <person name="Nolan M."/>
            <person name="Ohm R.A."/>
            <person name="Patyshakuliyeva A."/>
            <person name="Rokas A."/>
            <person name="Ruiz-Duenas F.J."/>
            <person name="Sabat G."/>
            <person name="Salamov A."/>
            <person name="Samejima M."/>
            <person name="Schmutz J."/>
            <person name="Slot J.C."/>
            <person name="St John F."/>
            <person name="Stenlid J."/>
            <person name="Sun H."/>
            <person name="Sun S."/>
            <person name="Syed K."/>
            <person name="Tsang A."/>
            <person name="Wiebenga A."/>
            <person name="Young D."/>
            <person name="Pisabarro A."/>
            <person name="Eastwood D.C."/>
            <person name="Martin F."/>
            <person name="Cullen D."/>
            <person name="Grigoriev I.V."/>
            <person name="Hibbett D.S."/>
        </authorList>
    </citation>
    <scope>NUCLEOTIDE SEQUENCE [LARGE SCALE GENOMIC DNA]</scope>
    <source>
        <strain evidence="2 3">MD-104</strain>
    </source>
</reference>
<dbReference type="Proteomes" id="UP000218811">
    <property type="component" value="Unassembled WGS sequence"/>
</dbReference>
<organism evidence="2 3">
    <name type="scientific">Wolfiporia cocos (strain MD-104)</name>
    <name type="common">Brown rot fungus</name>
    <dbReference type="NCBI Taxonomy" id="742152"/>
    <lineage>
        <taxon>Eukaryota</taxon>
        <taxon>Fungi</taxon>
        <taxon>Dikarya</taxon>
        <taxon>Basidiomycota</taxon>
        <taxon>Agaricomycotina</taxon>
        <taxon>Agaricomycetes</taxon>
        <taxon>Polyporales</taxon>
        <taxon>Phaeolaceae</taxon>
        <taxon>Wolfiporia</taxon>
    </lineage>
</organism>
<accession>A0A2H3JKF9</accession>
<evidence type="ECO:0000313" key="3">
    <source>
        <dbReference type="Proteomes" id="UP000218811"/>
    </source>
</evidence>
<dbReference type="EMBL" id="KB467976">
    <property type="protein sequence ID" value="PCH39289.1"/>
    <property type="molecule type" value="Genomic_DNA"/>
</dbReference>
<feature type="compositionally biased region" description="Basic and acidic residues" evidence="1">
    <location>
        <begin position="82"/>
        <end position="104"/>
    </location>
</feature>